<dbReference type="EMBL" id="GBXM01089955">
    <property type="protein sequence ID" value="JAH18622.1"/>
    <property type="molecule type" value="Transcribed_RNA"/>
</dbReference>
<dbReference type="EMBL" id="GBXM01072671">
    <property type="protein sequence ID" value="JAH35906.1"/>
    <property type="molecule type" value="Transcribed_RNA"/>
</dbReference>
<proteinExistence type="predicted"/>
<sequence length="84" mass="9666">MICKLVFACRVPRCSFCCGICKWVSARTVQHTEFWGKWSWRSYRGFEPNAAVTEKCIFSWLPLCHASHCLLICCLNEVFSSVAL</sequence>
<accession>A0A0E9QQ50</accession>
<reference evidence="1" key="2">
    <citation type="journal article" date="2015" name="Fish Shellfish Immunol.">
        <title>Early steps in the European eel (Anguilla anguilla)-Vibrio vulnificus interaction in the gills: Role of the RtxA13 toxin.</title>
        <authorList>
            <person name="Callol A."/>
            <person name="Pajuelo D."/>
            <person name="Ebbesson L."/>
            <person name="Teles M."/>
            <person name="MacKenzie S."/>
            <person name="Amaro C."/>
        </authorList>
    </citation>
    <scope>NUCLEOTIDE SEQUENCE</scope>
</reference>
<dbReference type="AlphaFoldDB" id="A0A0E9QQ50"/>
<name>A0A0E9QQ50_ANGAN</name>
<evidence type="ECO:0000313" key="1">
    <source>
        <dbReference type="EMBL" id="JAH18622.1"/>
    </source>
</evidence>
<reference evidence="1" key="1">
    <citation type="submission" date="2014-11" db="EMBL/GenBank/DDBJ databases">
        <authorList>
            <person name="Amaro Gonzalez C."/>
        </authorList>
    </citation>
    <scope>NUCLEOTIDE SEQUENCE</scope>
</reference>
<organism evidence="1">
    <name type="scientific">Anguilla anguilla</name>
    <name type="common">European freshwater eel</name>
    <name type="synonym">Muraena anguilla</name>
    <dbReference type="NCBI Taxonomy" id="7936"/>
    <lineage>
        <taxon>Eukaryota</taxon>
        <taxon>Metazoa</taxon>
        <taxon>Chordata</taxon>
        <taxon>Craniata</taxon>
        <taxon>Vertebrata</taxon>
        <taxon>Euteleostomi</taxon>
        <taxon>Actinopterygii</taxon>
        <taxon>Neopterygii</taxon>
        <taxon>Teleostei</taxon>
        <taxon>Anguilliformes</taxon>
        <taxon>Anguillidae</taxon>
        <taxon>Anguilla</taxon>
    </lineage>
</organism>
<protein>
    <submittedName>
        <fullName evidence="1">Uncharacterized protein</fullName>
    </submittedName>
</protein>